<evidence type="ECO:0000256" key="2">
    <source>
        <dbReference type="SAM" id="SignalP"/>
    </source>
</evidence>
<dbReference type="PANTHER" id="PTHR22901">
    <property type="entry name" value="SIALATE O-ACETYLESTERASE"/>
    <property type="match status" value="1"/>
</dbReference>
<dbReference type="InterPro" id="IPR036514">
    <property type="entry name" value="SGNH_hydro_sf"/>
</dbReference>
<dbReference type="EMBL" id="CP020919">
    <property type="protein sequence ID" value="AWG26859.1"/>
    <property type="molecule type" value="Genomic_DNA"/>
</dbReference>
<evidence type="ECO:0000313" key="4">
    <source>
        <dbReference type="EMBL" id="AWG26859.1"/>
    </source>
</evidence>
<feature type="domain" description="Sialate O-acetylesterase" evidence="3">
    <location>
        <begin position="105"/>
        <end position="351"/>
    </location>
</feature>
<dbReference type="GO" id="GO:0001681">
    <property type="term" value="F:sialate O-acetylesterase activity"/>
    <property type="evidence" value="ECO:0007669"/>
    <property type="project" value="InterPro"/>
</dbReference>
<dbReference type="Gene3D" id="3.40.50.1110">
    <property type="entry name" value="SGNH hydrolase"/>
    <property type="match status" value="1"/>
</dbReference>
<feature type="signal peptide" evidence="2">
    <location>
        <begin position="1"/>
        <end position="20"/>
    </location>
</feature>
<keyword evidence="1" id="KW-0378">Hydrolase</keyword>
<dbReference type="OrthoDB" id="9816001at2"/>
<dbReference type="Pfam" id="PF03629">
    <property type="entry name" value="SASA"/>
    <property type="match status" value="1"/>
</dbReference>
<dbReference type="KEGG" id="fki:FK004_17300"/>
<dbReference type="SUPFAM" id="SSF52266">
    <property type="entry name" value="SGNH hydrolase"/>
    <property type="match status" value="1"/>
</dbReference>
<keyword evidence="2" id="KW-0732">Signal</keyword>
<accession>A0A2S1LT01</accession>
<dbReference type="InterPro" id="IPR039329">
    <property type="entry name" value="SIAE"/>
</dbReference>
<evidence type="ECO:0000313" key="5">
    <source>
        <dbReference type="Proteomes" id="UP000244677"/>
    </source>
</evidence>
<feature type="chain" id="PRO_5015753274" evidence="2">
    <location>
        <begin position="21"/>
        <end position="459"/>
    </location>
</feature>
<evidence type="ECO:0000256" key="1">
    <source>
        <dbReference type="ARBA" id="ARBA00022801"/>
    </source>
</evidence>
<evidence type="ECO:0000259" key="3">
    <source>
        <dbReference type="Pfam" id="PF03629"/>
    </source>
</evidence>
<keyword evidence="5" id="KW-1185">Reference proteome</keyword>
<dbReference type="InterPro" id="IPR005181">
    <property type="entry name" value="SASA"/>
</dbReference>
<proteinExistence type="predicted"/>
<gene>
    <name evidence="4" type="ORF">FK004_17300</name>
</gene>
<dbReference type="GO" id="GO:0005975">
    <property type="term" value="P:carbohydrate metabolic process"/>
    <property type="evidence" value="ECO:0007669"/>
    <property type="project" value="TreeGrafter"/>
</dbReference>
<dbReference type="PANTHER" id="PTHR22901:SF0">
    <property type="entry name" value="SIALATE O-ACETYLESTERASE"/>
    <property type="match status" value="1"/>
</dbReference>
<dbReference type="RefSeq" id="WP_108738359.1">
    <property type="nucleotide sequence ID" value="NZ_CP020919.1"/>
</dbReference>
<dbReference type="AlphaFoldDB" id="A0A2S1LT01"/>
<protein>
    <submittedName>
        <fullName evidence="4">Sialate O-acetylesterase</fullName>
    </submittedName>
</protein>
<organism evidence="4 5">
    <name type="scientific">Flavobacterium kingsejongi</name>
    <dbReference type="NCBI Taxonomy" id="1678728"/>
    <lineage>
        <taxon>Bacteria</taxon>
        <taxon>Pseudomonadati</taxon>
        <taxon>Bacteroidota</taxon>
        <taxon>Flavobacteriia</taxon>
        <taxon>Flavobacteriales</taxon>
        <taxon>Flavobacteriaceae</taxon>
        <taxon>Flavobacterium</taxon>
    </lineage>
</organism>
<reference evidence="4 5" key="1">
    <citation type="submission" date="2017-04" db="EMBL/GenBank/DDBJ databases">
        <title>Complete genome sequence of Flavobacterium kingsejong AJ004.</title>
        <authorList>
            <person name="Lee P.C."/>
        </authorList>
    </citation>
    <scope>NUCLEOTIDE SEQUENCE [LARGE SCALE GENOMIC DNA]</scope>
    <source>
        <strain evidence="4 5">AJ004</strain>
    </source>
</reference>
<name>A0A2S1LT01_9FLAO</name>
<sequence>MKKNSHFLILLLFVFLHASANVTLPTIFSDGMVLQRNANAKIWGWADPGEAITILTGWNGKEYKVTPNNQAYWSVEVMTPEAGGPFGITIKGYNEIQLKNILIGEVWICSGQSNMEMNAGWGIANGDAEVAKANYPDIHFFTVSKRASDSPQQDFPGSWTVCTPESMKRFSAVGYYFALRLREDLKGVPIGLISSNWGGTPAEIWMSEKTIAQNSVVQQAAAALKPSQWGPTEPGRAYNAMIHPLIGYRIAGVLWYQGESNIGSAVYDQTLGALINSWRNSWGYNFPFYYVQIAPYRYGEDHPGGAIIRDAQRKVQNTIPNTGMVVTSDISTIDDIHPKDKKTVGTRLANLALVDWYKTNNATVNGPLFKSTTVRNGKLYVAFNHAQGLYFKNKKTSLFEIAGTDGQFYPALAKIVGNEIALSAIKVPNPVHVRYAWKNTDQADLFNAAGLPASTFQSE</sequence>
<dbReference type="Proteomes" id="UP000244677">
    <property type="component" value="Chromosome"/>
</dbReference>